<evidence type="ECO:0000313" key="1">
    <source>
        <dbReference type="EMBL" id="EHL09539.1"/>
    </source>
</evidence>
<comment type="caution">
    <text evidence="1">The sequence shown here is derived from an EMBL/GenBank/DDBJ whole genome shotgun (WGS) entry which is preliminary data.</text>
</comment>
<name>G9WQ79_9FIRM</name>
<reference evidence="1" key="1">
    <citation type="submission" date="2011-08" db="EMBL/GenBank/DDBJ databases">
        <authorList>
            <consortium name="The Broad Institute Genome Sequencing Platform"/>
            <person name="Earl A."/>
            <person name="Ward D."/>
            <person name="Feldgarden M."/>
            <person name="Gevers D."/>
            <person name="Sizova M."/>
            <person name="Hazen A."/>
            <person name="Epstein S."/>
            <person name="Young S.K."/>
            <person name="Zeng Q."/>
            <person name="Gargeya S."/>
            <person name="Fitzgerald M."/>
            <person name="Haas B."/>
            <person name="Abouelleil A."/>
            <person name="Alvarado L."/>
            <person name="Arachchi H.M."/>
            <person name="Berlin A."/>
            <person name="Brown A."/>
            <person name="Chapman S.B."/>
            <person name="Chen Z."/>
            <person name="Dunbar C."/>
            <person name="Freedman E."/>
            <person name="Gearin G."/>
            <person name="Gellesch M."/>
            <person name="Goldberg J."/>
            <person name="Griggs A."/>
            <person name="Gujja S."/>
            <person name="Heiman D."/>
            <person name="Howarth C."/>
            <person name="Larson L."/>
            <person name="Lui A."/>
            <person name="MacDonald P.J.P."/>
            <person name="Montmayeur A."/>
            <person name="Murphy C."/>
            <person name="Neiman D."/>
            <person name="Pearson M."/>
            <person name="Priest M."/>
            <person name="Roberts A."/>
            <person name="Saif S."/>
            <person name="Shea T."/>
            <person name="Shenoy N."/>
            <person name="Sisk P."/>
            <person name="Stolte C."/>
            <person name="Sykes S."/>
            <person name="Wortman J."/>
            <person name="Nusbaum C."/>
            <person name="Birren B."/>
        </authorList>
    </citation>
    <scope>NUCLEOTIDE SEQUENCE</scope>
    <source>
        <strain evidence="1">ACB1</strain>
    </source>
</reference>
<dbReference type="HOGENOM" id="CLU_095644_0_0_9"/>
<evidence type="ECO:0000313" key="2">
    <source>
        <dbReference type="Proteomes" id="UP000018461"/>
    </source>
</evidence>
<dbReference type="EMBL" id="AFZC02000002">
    <property type="protein sequence ID" value="EHL09539.1"/>
    <property type="molecule type" value="Genomic_DNA"/>
</dbReference>
<sequence>MKILAHRGYWNKQIEKNSPVALRTALEKGYGFESDVRDYAGKMVISHNIANASSQDAEELFQWLDEFHDQYCFAINIKADGLKDILQSYLEKYHISNYFLFDMSVPQMIEFREEGLKFYTRQSEVEEPVLYKDAEGVWIDGFWSTEWITEELLGRHLDNGKKICLVSPDLHGNMEYRKFWEKIRSYKLDFNAISLCTDYPDEAKEFFDEK</sequence>
<organism evidence="1 2">
    <name type="scientific">Oribacterium parvum ACB1</name>
    <dbReference type="NCBI Taxonomy" id="796943"/>
    <lineage>
        <taxon>Bacteria</taxon>
        <taxon>Bacillati</taxon>
        <taxon>Bacillota</taxon>
        <taxon>Clostridia</taxon>
        <taxon>Lachnospirales</taxon>
        <taxon>Lachnospiraceae</taxon>
        <taxon>Oribacterium</taxon>
    </lineage>
</organism>
<dbReference type="GO" id="GO:0008081">
    <property type="term" value="F:phosphoric diester hydrolase activity"/>
    <property type="evidence" value="ECO:0007669"/>
    <property type="project" value="InterPro"/>
</dbReference>
<dbReference type="SUPFAM" id="SSF51695">
    <property type="entry name" value="PLC-like phosphodiesterases"/>
    <property type="match status" value="1"/>
</dbReference>
<gene>
    <name evidence="1" type="ORF">HMPREF9625_01512</name>
</gene>
<dbReference type="GO" id="GO:0006629">
    <property type="term" value="P:lipid metabolic process"/>
    <property type="evidence" value="ECO:0007669"/>
    <property type="project" value="InterPro"/>
</dbReference>
<dbReference type="STRING" id="796943.HMPREF9625_01512"/>
<protein>
    <recommendedName>
        <fullName evidence="3">GP-PDE domain-containing protein</fullName>
    </recommendedName>
</protein>
<accession>G9WQ79</accession>
<keyword evidence="2" id="KW-1185">Reference proteome</keyword>
<dbReference type="InterPro" id="IPR017946">
    <property type="entry name" value="PLC-like_Pdiesterase_TIM-brl"/>
</dbReference>
<proteinExistence type="predicted"/>
<reference evidence="1" key="2">
    <citation type="submission" date="2013-03" db="EMBL/GenBank/DDBJ databases">
        <title>The Genome Sequence of Oribacterium sp. ACB1.</title>
        <authorList>
            <consortium name="The Broad Institute Genomics Platform"/>
            <consortium name="The Broad Institute Genome Sequencing Center for Infectious Disease"/>
            <person name="Earl A."/>
            <person name="Ward D."/>
            <person name="Feldgarden M."/>
            <person name="Gevers D."/>
            <person name="Sizova M."/>
            <person name="Hazen A."/>
            <person name="Epstein S."/>
            <person name="Walker B."/>
            <person name="Young S."/>
            <person name="Zeng Q."/>
            <person name="Gargeya S."/>
            <person name="Fitzgerald M."/>
            <person name="Haas B."/>
            <person name="Abouelleil A."/>
            <person name="Allen A.W."/>
            <person name="Alvarado L."/>
            <person name="Arachchi H.M."/>
            <person name="Berlin A.M."/>
            <person name="Chapman S.B."/>
            <person name="Gainer-Dewar J."/>
            <person name="Goldberg J."/>
            <person name="Griggs A."/>
            <person name="Gujja S."/>
            <person name="Hansen M."/>
            <person name="Howarth C."/>
            <person name="Imamovic A."/>
            <person name="Ireland A."/>
            <person name="Larimer J."/>
            <person name="McCowan C."/>
            <person name="Murphy C."/>
            <person name="Pearson M."/>
            <person name="Poon T.W."/>
            <person name="Priest M."/>
            <person name="Roberts A."/>
            <person name="Saif S."/>
            <person name="Shea T."/>
            <person name="Sisk P."/>
            <person name="Sykes S."/>
            <person name="Wortman J."/>
            <person name="Nusbaum C."/>
            <person name="Birren B."/>
        </authorList>
    </citation>
    <scope>NUCLEOTIDE SEQUENCE [LARGE SCALE GENOMIC DNA]</scope>
    <source>
        <strain evidence="1">ACB1</strain>
    </source>
</reference>
<evidence type="ECO:0008006" key="3">
    <source>
        <dbReference type="Google" id="ProtNLM"/>
    </source>
</evidence>
<dbReference type="RefSeq" id="WP_009535358.1">
    <property type="nucleotide sequence ID" value="NZ_KE148312.1"/>
</dbReference>
<dbReference type="Proteomes" id="UP000018461">
    <property type="component" value="Unassembled WGS sequence"/>
</dbReference>
<dbReference type="PATRIC" id="fig|796943.3.peg.1977"/>
<dbReference type="AlphaFoldDB" id="G9WQ79"/>